<dbReference type="OrthoDB" id="5422579at2759"/>
<evidence type="ECO:0000313" key="1">
    <source>
        <dbReference type="EMBL" id="OXA49264.1"/>
    </source>
</evidence>
<comment type="caution">
    <text evidence="1">The sequence shown here is derived from an EMBL/GenBank/DDBJ whole genome shotgun (WGS) entry which is preliminary data.</text>
</comment>
<dbReference type="EMBL" id="LNIX01000010">
    <property type="protein sequence ID" value="OXA49264.1"/>
    <property type="molecule type" value="Genomic_DNA"/>
</dbReference>
<gene>
    <name evidence="1" type="ORF">Fcan01_16110</name>
</gene>
<dbReference type="Proteomes" id="UP000198287">
    <property type="component" value="Unassembled WGS sequence"/>
</dbReference>
<sequence length="273" mass="31741">MAANLIKPSDGVLQAKFNTGSDDWSAILPCVDRQKYTIGDKYTSWDTQGNFIFFRPEGPEWNWKFGLEILCDDGFYSVKPATVGGRNFLNGAKLNREVGLNFGDIFTVTKLRNDISGGLANFTFEIEINWFSRSFCPVSPCTLGSLKNARLVCRHWNEEVTPILRKKYAIKFSYSSDVYNPSLKFFRYIHEMRDAENWPHLKISFPFLRFLEDGQENWKAKYAADLKWFLKQKRGHYVKTLALNGYIHSDQDYLMYLDTVSEFKDTLEELYLS</sequence>
<reference evidence="1 2" key="1">
    <citation type="submission" date="2015-12" db="EMBL/GenBank/DDBJ databases">
        <title>The genome of Folsomia candida.</title>
        <authorList>
            <person name="Faddeeva A."/>
            <person name="Derks M.F."/>
            <person name="Anvar Y."/>
            <person name="Smit S."/>
            <person name="Van Straalen N."/>
            <person name="Roelofs D."/>
        </authorList>
    </citation>
    <scope>NUCLEOTIDE SEQUENCE [LARGE SCALE GENOMIC DNA]</scope>
    <source>
        <strain evidence="1 2">VU population</strain>
        <tissue evidence="1">Whole body</tissue>
    </source>
</reference>
<dbReference type="AlphaFoldDB" id="A0A226DWS4"/>
<organism evidence="1 2">
    <name type="scientific">Folsomia candida</name>
    <name type="common">Springtail</name>
    <dbReference type="NCBI Taxonomy" id="158441"/>
    <lineage>
        <taxon>Eukaryota</taxon>
        <taxon>Metazoa</taxon>
        <taxon>Ecdysozoa</taxon>
        <taxon>Arthropoda</taxon>
        <taxon>Hexapoda</taxon>
        <taxon>Collembola</taxon>
        <taxon>Entomobryomorpha</taxon>
        <taxon>Isotomoidea</taxon>
        <taxon>Isotomidae</taxon>
        <taxon>Proisotominae</taxon>
        <taxon>Folsomia</taxon>
    </lineage>
</organism>
<proteinExistence type="predicted"/>
<keyword evidence="2" id="KW-1185">Reference proteome</keyword>
<protein>
    <submittedName>
        <fullName evidence="1">Uncharacterized protein</fullName>
    </submittedName>
</protein>
<evidence type="ECO:0000313" key="2">
    <source>
        <dbReference type="Proteomes" id="UP000198287"/>
    </source>
</evidence>
<name>A0A226DWS4_FOLCA</name>
<accession>A0A226DWS4</accession>